<name>A0AAW1HVY1_POPJA</name>
<dbReference type="InterPro" id="IPR053745">
    <property type="entry name" value="Viral_Tail_Comp_sf"/>
</dbReference>
<dbReference type="Pfam" id="PF16807">
    <property type="entry name" value="Phage_tail_terminator_4"/>
    <property type="match status" value="1"/>
</dbReference>
<dbReference type="AlphaFoldDB" id="A0AAW1HVY1"/>
<dbReference type="PRINTS" id="PR01996">
    <property type="entry name" value="MTP1FAMILY"/>
</dbReference>
<gene>
    <name evidence="1" type="ORF">QE152_g38937</name>
</gene>
<dbReference type="InterPro" id="IPR022344">
    <property type="entry name" value="GTA_major-tail"/>
</dbReference>
<dbReference type="Gene3D" id="4.10.410.40">
    <property type="match status" value="1"/>
</dbReference>
<evidence type="ECO:0000313" key="2">
    <source>
        <dbReference type="Proteomes" id="UP001458880"/>
    </source>
</evidence>
<protein>
    <submittedName>
        <fullName evidence="1">Phage tail tube protein</fullName>
    </submittedName>
</protein>
<keyword evidence="2" id="KW-1185">Reference proteome</keyword>
<dbReference type="EMBL" id="JASPKY010000881">
    <property type="protein sequence ID" value="KAK9680667.1"/>
    <property type="molecule type" value="Genomic_DNA"/>
</dbReference>
<evidence type="ECO:0000313" key="1">
    <source>
        <dbReference type="EMBL" id="KAK9680667.1"/>
    </source>
</evidence>
<sequence length="451" mass="50817">MIWKDCTLYKKSETGEDKLGNPVYEDEEILTVKCRFTPWTNEEKALEGREVTENQQRFAIPLSFARFPDCDKAEIDGVKMAINTHYDLAPRYTAIQVLVTKKICAACRIWASRGYKEGQEKDRCRIRRRAKIFEEKRRYTKRYIYPGLARRDKGAGMRKKLGLVDLILSIKTLVEANTGLKCYDAVPLNTPSPFYFVEVIRKRSADSKTMYRETYTVWIHAIAEPTDNGSSVQVYEMIQDLEESLTEDITLPDGYEVILQTSNGVQTIQTDETKEKHAEDKMKNFLQLFAYDETAYCDFDSTSAKAMAGKDIILAIFDATGANLLAISGQQGLTINRSADSIEITSKDTVGGWKGKIAGMKEWSIDNDGLYVPDDESHTLLSTYFDNSDPVCIKVYNNKTKKGMFGGLAVITDYPIEAPYDDAVTYSLTLEGMGALTDLLANPVTDETIPS</sequence>
<accession>A0AAW1HVY1</accession>
<dbReference type="InterPro" id="IPR011855">
    <property type="entry name" value="Phgtail_TP901_1"/>
</dbReference>
<dbReference type="NCBIfam" id="TIGR02126">
    <property type="entry name" value="phgtail_TP901_1"/>
    <property type="match status" value="1"/>
</dbReference>
<reference evidence="1 2" key="1">
    <citation type="journal article" date="2024" name="BMC Genomics">
        <title>De novo assembly and annotation of Popillia japonica's genome with initial clues to its potential as an invasive pest.</title>
        <authorList>
            <person name="Cucini C."/>
            <person name="Boschi S."/>
            <person name="Funari R."/>
            <person name="Cardaioli E."/>
            <person name="Iannotti N."/>
            <person name="Marturano G."/>
            <person name="Paoli F."/>
            <person name="Bruttini M."/>
            <person name="Carapelli A."/>
            <person name="Frati F."/>
            <person name="Nardi F."/>
        </authorList>
    </citation>
    <scope>NUCLEOTIDE SEQUENCE [LARGE SCALE GENOMIC DNA]</scope>
    <source>
        <strain evidence="1">DMR45628</strain>
    </source>
</reference>
<organism evidence="1 2">
    <name type="scientific">Popillia japonica</name>
    <name type="common">Japanese beetle</name>
    <dbReference type="NCBI Taxonomy" id="7064"/>
    <lineage>
        <taxon>Eukaryota</taxon>
        <taxon>Metazoa</taxon>
        <taxon>Ecdysozoa</taxon>
        <taxon>Arthropoda</taxon>
        <taxon>Hexapoda</taxon>
        <taxon>Insecta</taxon>
        <taxon>Pterygota</taxon>
        <taxon>Neoptera</taxon>
        <taxon>Endopterygota</taxon>
        <taxon>Coleoptera</taxon>
        <taxon>Polyphaga</taxon>
        <taxon>Scarabaeiformia</taxon>
        <taxon>Scarabaeidae</taxon>
        <taxon>Rutelinae</taxon>
        <taxon>Popillia</taxon>
    </lineage>
</organism>
<dbReference type="Proteomes" id="UP001458880">
    <property type="component" value="Unassembled WGS sequence"/>
</dbReference>
<comment type="caution">
    <text evidence="1">The sequence shown here is derived from an EMBL/GenBank/DDBJ whole genome shotgun (WGS) entry which is preliminary data.</text>
</comment>
<dbReference type="Pfam" id="PF06199">
    <property type="entry name" value="Phage_tail_2"/>
    <property type="match status" value="1"/>
</dbReference>
<dbReference type="Gene3D" id="3.30.2000.30">
    <property type="match status" value="1"/>
</dbReference>
<proteinExistence type="predicted"/>